<feature type="signal peptide" evidence="1">
    <location>
        <begin position="1"/>
        <end position="21"/>
    </location>
</feature>
<reference evidence="4" key="1">
    <citation type="journal article" date="2019" name="Int. J. Syst. Evol. Microbiol.">
        <title>The Global Catalogue of Microorganisms (GCM) 10K type strain sequencing project: providing services to taxonomists for standard genome sequencing and annotation.</title>
        <authorList>
            <consortium name="The Broad Institute Genomics Platform"/>
            <consortium name="The Broad Institute Genome Sequencing Center for Infectious Disease"/>
            <person name="Wu L."/>
            <person name="Ma J."/>
        </authorList>
    </citation>
    <scope>NUCLEOTIDE SEQUENCE [LARGE SCALE GENOMIC DNA]</scope>
    <source>
        <strain evidence="4">JCM 17923</strain>
    </source>
</reference>
<dbReference type="PANTHER" id="PTHR35535:SF2">
    <property type="entry name" value="DUF306 DOMAIN-CONTAINING PROTEIN"/>
    <property type="match status" value="1"/>
</dbReference>
<name>A0ABP8I709_9BACT</name>
<dbReference type="PROSITE" id="PS51257">
    <property type="entry name" value="PROKAR_LIPOPROTEIN"/>
    <property type="match status" value="1"/>
</dbReference>
<protein>
    <recommendedName>
        <fullName evidence="2">DUF306 domain-containing protein</fullName>
    </recommendedName>
</protein>
<feature type="domain" description="DUF306" evidence="2">
    <location>
        <begin position="43"/>
        <end position="142"/>
    </location>
</feature>
<dbReference type="PANTHER" id="PTHR35535">
    <property type="entry name" value="HEAT SHOCK PROTEIN HSLJ"/>
    <property type="match status" value="1"/>
</dbReference>
<dbReference type="EMBL" id="BAABGZ010000013">
    <property type="protein sequence ID" value="GAA4352630.1"/>
    <property type="molecule type" value="Genomic_DNA"/>
</dbReference>
<dbReference type="Proteomes" id="UP001501153">
    <property type="component" value="Unassembled WGS sequence"/>
</dbReference>
<dbReference type="Gene3D" id="2.40.128.270">
    <property type="match status" value="1"/>
</dbReference>
<dbReference type="InterPro" id="IPR053147">
    <property type="entry name" value="Hsp_HslJ-like"/>
</dbReference>
<evidence type="ECO:0000313" key="3">
    <source>
        <dbReference type="EMBL" id="GAA4352630.1"/>
    </source>
</evidence>
<sequence length="164" mass="17637">MLCRTAVFCSLLGLAASCQLALTEKPAGGTAALATLDKPGVAPLLNTQWALHKLGGQPVGPTKQERFLYLSRNEGRAEGRAGCNQFGGPFTVLAEGELRLGPLGTTRKACPDLQAEGLFLQALNQTQRYRVRGDTLLLLAQEDSLGKEPLAELHALRKSSKKRR</sequence>
<gene>
    <name evidence="3" type="ORF">GCM10023185_12520</name>
</gene>
<evidence type="ECO:0000259" key="2">
    <source>
        <dbReference type="Pfam" id="PF03724"/>
    </source>
</evidence>
<dbReference type="InterPro" id="IPR038670">
    <property type="entry name" value="HslJ-like_sf"/>
</dbReference>
<evidence type="ECO:0000313" key="4">
    <source>
        <dbReference type="Proteomes" id="UP001501153"/>
    </source>
</evidence>
<dbReference type="InterPro" id="IPR005184">
    <property type="entry name" value="DUF306_Meta_HslJ"/>
</dbReference>
<accession>A0ABP8I709</accession>
<comment type="caution">
    <text evidence="3">The sequence shown here is derived from an EMBL/GenBank/DDBJ whole genome shotgun (WGS) entry which is preliminary data.</text>
</comment>
<keyword evidence="1" id="KW-0732">Signal</keyword>
<dbReference type="Pfam" id="PF03724">
    <property type="entry name" value="META"/>
    <property type="match status" value="1"/>
</dbReference>
<keyword evidence="4" id="KW-1185">Reference proteome</keyword>
<organism evidence="3 4">
    <name type="scientific">Hymenobacter saemangeumensis</name>
    <dbReference type="NCBI Taxonomy" id="1084522"/>
    <lineage>
        <taxon>Bacteria</taxon>
        <taxon>Pseudomonadati</taxon>
        <taxon>Bacteroidota</taxon>
        <taxon>Cytophagia</taxon>
        <taxon>Cytophagales</taxon>
        <taxon>Hymenobacteraceae</taxon>
        <taxon>Hymenobacter</taxon>
    </lineage>
</organism>
<evidence type="ECO:0000256" key="1">
    <source>
        <dbReference type="SAM" id="SignalP"/>
    </source>
</evidence>
<proteinExistence type="predicted"/>
<feature type="chain" id="PRO_5047043995" description="DUF306 domain-containing protein" evidence="1">
    <location>
        <begin position="22"/>
        <end position="164"/>
    </location>
</feature>